<dbReference type="InterPro" id="IPR011065">
    <property type="entry name" value="Kunitz_inhibitor_STI-like_sf"/>
</dbReference>
<reference evidence="3" key="1">
    <citation type="submission" date="2023-03" db="EMBL/GenBank/DDBJ databases">
        <title>Chromosome-scale reference genome and RAD-based genetic map of yellow starthistle (Centaurea solstitialis) reveal putative structural variation and QTLs associated with invader traits.</title>
        <authorList>
            <person name="Reatini B."/>
            <person name="Cang F.A."/>
            <person name="Jiang Q."/>
            <person name="Mckibben M.T.W."/>
            <person name="Barker M.S."/>
            <person name="Rieseberg L.H."/>
            <person name="Dlugosch K.M."/>
        </authorList>
    </citation>
    <scope>NUCLEOTIDE SEQUENCE</scope>
    <source>
        <strain evidence="3">CAN-66</strain>
        <tissue evidence="3">Leaf</tissue>
    </source>
</reference>
<dbReference type="SUPFAM" id="SSF50386">
    <property type="entry name" value="STI-like"/>
    <property type="match status" value="1"/>
</dbReference>
<dbReference type="EMBL" id="JARYMX010000007">
    <property type="protein sequence ID" value="KAJ9540163.1"/>
    <property type="molecule type" value="Genomic_DNA"/>
</dbReference>
<keyword evidence="4" id="KW-1185">Reference proteome</keyword>
<evidence type="ECO:0000313" key="3">
    <source>
        <dbReference type="EMBL" id="KAJ9540163.1"/>
    </source>
</evidence>
<accession>A0AA38SD50</accession>
<dbReference type="SMART" id="SM00452">
    <property type="entry name" value="STI"/>
    <property type="match status" value="1"/>
</dbReference>
<proteinExistence type="inferred from homology"/>
<feature type="signal peptide" evidence="2">
    <location>
        <begin position="1"/>
        <end position="23"/>
    </location>
</feature>
<keyword evidence="2" id="KW-0732">Signal</keyword>
<dbReference type="InterPro" id="IPR002160">
    <property type="entry name" value="Prot_inh_Kunz-lg"/>
</dbReference>
<evidence type="ECO:0000313" key="4">
    <source>
        <dbReference type="Proteomes" id="UP001172457"/>
    </source>
</evidence>
<dbReference type="PANTHER" id="PTHR33107:SF88">
    <property type="entry name" value="PROTEINASE INHIBITOR I3"/>
    <property type="match status" value="1"/>
</dbReference>
<sequence length="207" mass="22473">MKPSLFLVSFLLFVLVTIQSVSSANDDDFIYDIAGKKVRKNSPYYIGPVNWAKEGGIKASNTKCPAHVIQDPKEVTKGDPFEFTPQAAKEQYVRISVSLGVTINLTKSNGKCKETTFLKIDDPESKPPSNFITGRGLLNTAVSCFQLVKYPKPTNAKVPSYLLQLCPYACGAGPDSCFNISTSVYNGVKYLGASGTPLELVFKKASA</sequence>
<organism evidence="3 4">
    <name type="scientific">Centaurea solstitialis</name>
    <name type="common">yellow star-thistle</name>
    <dbReference type="NCBI Taxonomy" id="347529"/>
    <lineage>
        <taxon>Eukaryota</taxon>
        <taxon>Viridiplantae</taxon>
        <taxon>Streptophyta</taxon>
        <taxon>Embryophyta</taxon>
        <taxon>Tracheophyta</taxon>
        <taxon>Spermatophyta</taxon>
        <taxon>Magnoliopsida</taxon>
        <taxon>eudicotyledons</taxon>
        <taxon>Gunneridae</taxon>
        <taxon>Pentapetalae</taxon>
        <taxon>asterids</taxon>
        <taxon>campanulids</taxon>
        <taxon>Asterales</taxon>
        <taxon>Asteraceae</taxon>
        <taxon>Carduoideae</taxon>
        <taxon>Cardueae</taxon>
        <taxon>Centaureinae</taxon>
        <taxon>Centaurea</taxon>
    </lineage>
</organism>
<dbReference type="PANTHER" id="PTHR33107">
    <property type="entry name" value="KUNITZ TRYPSIN INHIBITOR 2"/>
    <property type="match status" value="1"/>
</dbReference>
<comment type="similarity">
    <text evidence="1">Belongs to the protease inhibitor I3 (leguminous Kunitz-type inhibitor) family.</text>
</comment>
<comment type="caution">
    <text evidence="3">The sequence shown here is derived from an EMBL/GenBank/DDBJ whole genome shotgun (WGS) entry which is preliminary data.</text>
</comment>
<dbReference type="Pfam" id="PF00197">
    <property type="entry name" value="Kunitz_legume"/>
    <property type="match status" value="1"/>
</dbReference>
<evidence type="ECO:0000256" key="1">
    <source>
        <dbReference type="ARBA" id="ARBA00005440"/>
    </source>
</evidence>
<feature type="chain" id="PRO_5041339378" evidence="2">
    <location>
        <begin position="24"/>
        <end position="207"/>
    </location>
</feature>
<dbReference type="Gene3D" id="2.80.10.50">
    <property type="match status" value="1"/>
</dbReference>
<dbReference type="Proteomes" id="UP001172457">
    <property type="component" value="Chromosome 7"/>
</dbReference>
<gene>
    <name evidence="3" type="ORF">OSB04_026669</name>
</gene>
<protein>
    <submittedName>
        <fullName evidence="3">Uncharacterized protein</fullName>
    </submittedName>
</protein>
<evidence type="ECO:0000256" key="2">
    <source>
        <dbReference type="SAM" id="SignalP"/>
    </source>
</evidence>
<dbReference type="AlphaFoldDB" id="A0AA38SD50"/>
<dbReference type="GO" id="GO:0004866">
    <property type="term" value="F:endopeptidase inhibitor activity"/>
    <property type="evidence" value="ECO:0007669"/>
    <property type="project" value="InterPro"/>
</dbReference>
<dbReference type="InterPro" id="IPR056368">
    <property type="entry name" value="KTI1"/>
</dbReference>
<name>A0AA38SD50_9ASTR</name>
<dbReference type="CDD" id="cd00178">
    <property type="entry name" value="beta-trefoil_STI"/>
    <property type="match status" value="1"/>
</dbReference>